<proteinExistence type="predicted"/>
<protein>
    <recommendedName>
        <fullName evidence="6">F-box domain-containing protein</fullName>
    </recommendedName>
</protein>
<evidence type="ECO:0000256" key="3">
    <source>
        <dbReference type="PROSITE-ProRule" id="PRU00023"/>
    </source>
</evidence>
<dbReference type="PANTHER" id="PTHR24123">
    <property type="entry name" value="ANKYRIN REPEAT-CONTAINING"/>
    <property type="match status" value="1"/>
</dbReference>
<name>A0ABR1U5E6_9PEZI</name>
<evidence type="ECO:0000313" key="4">
    <source>
        <dbReference type="EMBL" id="KAK8053149.1"/>
    </source>
</evidence>
<dbReference type="Pfam" id="PF12796">
    <property type="entry name" value="Ank_2"/>
    <property type="match status" value="2"/>
</dbReference>
<keyword evidence="2 3" id="KW-0040">ANK repeat</keyword>
<evidence type="ECO:0000256" key="2">
    <source>
        <dbReference type="ARBA" id="ARBA00023043"/>
    </source>
</evidence>
<comment type="caution">
    <text evidence="4">The sequence shown here is derived from an EMBL/GenBank/DDBJ whole genome shotgun (WGS) entry which is preliminary data.</text>
</comment>
<dbReference type="SMART" id="SM00248">
    <property type="entry name" value="ANK"/>
    <property type="match status" value="9"/>
</dbReference>
<feature type="repeat" description="ANK" evidence="3">
    <location>
        <begin position="141"/>
        <end position="173"/>
    </location>
</feature>
<dbReference type="SUPFAM" id="SSF48403">
    <property type="entry name" value="Ankyrin repeat"/>
    <property type="match status" value="2"/>
</dbReference>
<reference evidence="4 5" key="1">
    <citation type="submission" date="2023-01" db="EMBL/GenBank/DDBJ databases">
        <title>Analysis of 21 Apiospora genomes using comparative genomics revels a genus with tremendous synthesis potential of carbohydrate active enzymes and secondary metabolites.</title>
        <authorList>
            <person name="Sorensen T."/>
        </authorList>
    </citation>
    <scope>NUCLEOTIDE SEQUENCE [LARGE SCALE GENOMIC DNA]</scope>
    <source>
        <strain evidence="4 5">CBS 83171</strain>
    </source>
</reference>
<evidence type="ECO:0008006" key="6">
    <source>
        <dbReference type="Google" id="ProtNLM"/>
    </source>
</evidence>
<feature type="repeat" description="ANK" evidence="3">
    <location>
        <begin position="681"/>
        <end position="713"/>
    </location>
</feature>
<dbReference type="InterPro" id="IPR036770">
    <property type="entry name" value="Ankyrin_rpt-contain_sf"/>
</dbReference>
<accession>A0ABR1U5E6</accession>
<evidence type="ECO:0000313" key="5">
    <source>
        <dbReference type="Proteomes" id="UP001446871"/>
    </source>
</evidence>
<sequence length="1016" mass="116340">MANRILELPIELMLEIFEYISDDAEDLKSFARVTSCFYALAIDRIWDRADQDHRYRIFMWACASGSPRAVRRLLESGFTANLNFQLRDKTHLKDLTPDFYLKLPPNLTFSQTGWIDSYACIPYMDDYHNPAAPSSSRNDAHFWKPLHVAAHYGHANIVDILLRHGAWVDATSMNYCKCTRPVFSNNNTPTTLRRFTPLHVALCNRHEDVAQVLIAQGGATMYIDHHVYRACRTCGPNRGRITALHLCASYGLLSTTKFLLEGGYIETGIDELDEFGFSSIMYAYHFGHNEVFDYLLAQGASPRLGNTSVPDIFEFGVSSILHQACHDTRWETVAKLINHGCDAHELDGTGDPLMILCIKSYFHQLMRDPTSEIILESKRMISMIESCGLQVRVPQEKLVAVVRYALKGAVAPLVSSLLDYGLDISTKLPSHERDDWLCSWDYRLKGWDGTESSDGEAPYTILPESYYNDTGRVRRQQTLLEYVCYHSVLSPNTQQVIELLLNRGCIQPGDIQSYVRVIKHLCCNRFNYDKYDRSRDDPESNQQRCIQTLCSRLSATIQDSSPKPQLPADLLYVCLKERLHPVAEDIVNAFDFANSVYSEEELMHFLFALLYKARWDCDVRQIRLLDLVFQADMNNRCYLLQHERTFERLCKTFLYDREGEKAILDYLDRGGRYAFTFADAESSSALFAACSTGSLQLAKRLLDMGANPNNLTPSDWQEIPSWNTDFWPLNDHNVDVLRLLLERGGDPFRTGRDGKNGIHFPFGGYLEGTDEEFEFYQYLCKMAINDVTGDGNLFTVVELACVRGKYPGIQELRLRGGSRVDALLRGHAVPFLQKLLANLYSFDSEEPVENGGDGIFCGYYVNIEVIDEAIDTIRLLLALGPSGILESDWCLEEPRVEGLTALRLLERLLTHPDNPHIEHAKYERCDKFAARYRSRIAWCLNERTKIYQSVNGEAANVTVLDGEIAFPEEWYEHWARPETEWGESKRGFLQEIPMPDAWNCSCEMHENMRVRDLWHY</sequence>
<feature type="repeat" description="ANK" evidence="3">
    <location>
        <begin position="193"/>
        <end position="225"/>
    </location>
</feature>
<dbReference type="InterPro" id="IPR036047">
    <property type="entry name" value="F-box-like_dom_sf"/>
</dbReference>
<dbReference type="EMBL" id="JAQQWM010000008">
    <property type="protein sequence ID" value="KAK8053149.1"/>
    <property type="molecule type" value="Genomic_DNA"/>
</dbReference>
<dbReference type="InterPro" id="IPR051165">
    <property type="entry name" value="Multifunctional_ANK_Repeat"/>
</dbReference>
<organism evidence="4 5">
    <name type="scientific">Apiospora saccharicola</name>
    <dbReference type="NCBI Taxonomy" id="335842"/>
    <lineage>
        <taxon>Eukaryota</taxon>
        <taxon>Fungi</taxon>
        <taxon>Dikarya</taxon>
        <taxon>Ascomycota</taxon>
        <taxon>Pezizomycotina</taxon>
        <taxon>Sordariomycetes</taxon>
        <taxon>Xylariomycetidae</taxon>
        <taxon>Amphisphaeriales</taxon>
        <taxon>Apiosporaceae</taxon>
        <taxon>Apiospora</taxon>
    </lineage>
</organism>
<dbReference type="SUPFAM" id="SSF81383">
    <property type="entry name" value="F-box domain"/>
    <property type="match status" value="1"/>
</dbReference>
<keyword evidence="1" id="KW-0677">Repeat</keyword>
<dbReference type="PROSITE" id="PS50297">
    <property type="entry name" value="ANK_REP_REGION"/>
    <property type="match status" value="1"/>
</dbReference>
<dbReference type="PROSITE" id="PS50088">
    <property type="entry name" value="ANK_REPEAT"/>
    <property type="match status" value="3"/>
</dbReference>
<dbReference type="PANTHER" id="PTHR24123:SF33">
    <property type="entry name" value="PROTEIN HOS4"/>
    <property type="match status" value="1"/>
</dbReference>
<evidence type="ECO:0000256" key="1">
    <source>
        <dbReference type="ARBA" id="ARBA00022737"/>
    </source>
</evidence>
<dbReference type="Gene3D" id="1.25.40.20">
    <property type="entry name" value="Ankyrin repeat-containing domain"/>
    <property type="match status" value="3"/>
</dbReference>
<gene>
    <name evidence="4" type="ORF">PG996_012450</name>
</gene>
<dbReference type="Proteomes" id="UP001446871">
    <property type="component" value="Unassembled WGS sequence"/>
</dbReference>
<dbReference type="InterPro" id="IPR002110">
    <property type="entry name" value="Ankyrin_rpt"/>
</dbReference>
<keyword evidence="5" id="KW-1185">Reference proteome</keyword>